<sequence>MPLPFILGLAVGAGAVVAFKNKDKLKEKTSKLFEKSKEFANTTLEKTKENVNEIKETICATKECIEDKKKEKSKDEVL</sequence>
<organism evidence="1 2">
    <name type="scientific">Arcobacter caeni</name>
    <dbReference type="NCBI Taxonomy" id="1912877"/>
    <lineage>
        <taxon>Bacteria</taxon>
        <taxon>Pseudomonadati</taxon>
        <taxon>Campylobacterota</taxon>
        <taxon>Epsilonproteobacteria</taxon>
        <taxon>Campylobacterales</taxon>
        <taxon>Arcobacteraceae</taxon>
        <taxon>Arcobacter</taxon>
    </lineage>
</organism>
<dbReference type="Proteomes" id="UP000251135">
    <property type="component" value="Unassembled WGS sequence"/>
</dbReference>
<protein>
    <recommendedName>
        <fullName evidence="3">YtxH domain-containing protein</fullName>
    </recommendedName>
</protein>
<gene>
    <name evidence="1" type="ORF">B0174_02115</name>
</gene>
<dbReference type="OrthoDB" id="5366024at2"/>
<accession>A0A363D448</accession>
<reference evidence="1 2" key="1">
    <citation type="submission" date="2017-02" db="EMBL/GenBank/DDBJ databases">
        <title>Arcobacter caeni sp. nov, a new Arcobacter species isolated from reclaimed water.</title>
        <authorList>
            <person name="Figueras M.J."/>
            <person name="Perez-Cataluna A."/>
            <person name="Salas-Masso N."/>
        </authorList>
    </citation>
    <scope>NUCLEOTIDE SEQUENCE [LARGE SCALE GENOMIC DNA]</scope>
    <source>
        <strain evidence="1 2">RW17-10</strain>
    </source>
</reference>
<dbReference type="RefSeq" id="WP_108557994.1">
    <property type="nucleotide sequence ID" value="NZ_MUXE01000002.1"/>
</dbReference>
<comment type="caution">
    <text evidence="1">The sequence shown here is derived from an EMBL/GenBank/DDBJ whole genome shotgun (WGS) entry which is preliminary data.</text>
</comment>
<keyword evidence="2" id="KW-1185">Reference proteome</keyword>
<evidence type="ECO:0000313" key="1">
    <source>
        <dbReference type="EMBL" id="PUE66084.1"/>
    </source>
</evidence>
<name>A0A363D448_9BACT</name>
<evidence type="ECO:0008006" key="3">
    <source>
        <dbReference type="Google" id="ProtNLM"/>
    </source>
</evidence>
<dbReference type="AlphaFoldDB" id="A0A363D448"/>
<evidence type="ECO:0000313" key="2">
    <source>
        <dbReference type="Proteomes" id="UP000251135"/>
    </source>
</evidence>
<dbReference type="EMBL" id="MUXE01000002">
    <property type="protein sequence ID" value="PUE66084.1"/>
    <property type="molecule type" value="Genomic_DNA"/>
</dbReference>
<proteinExistence type="predicted"/>